<proteinExistence type="predicted"/>
<dbReference type="RefSeq" id="WP_146393148.1">
    <property type="nucleotide sequence ID" value="NZ_SJPK01000014.1"/>
</dbReference>
<reference evidence="1 2" key="1">
    <citation type="submission" date="2019-02" db="EMBL/GenBank/DDBJ databases">
        <title>Deep-cultivation of Planctomycetes and their phenomic and genomic characterization uncovers novel biology.</title>
        <authorList>
            <person name="Wiegand S."/>
            <person name="Jogler M."/>
            <person name="Boedeker C."/>
            <person name="Pinto D."/>
            <person name="Vollmers J."/>
            <person name="Rivas-Marin E."/>
            <person name="Kohn T."/>
            <person name="Peeters S.H."/>
            <person name="Heuer A."/>
            <person name="Rast P."/>
            <person name="Oberbeckmann S."/>
            <person name="Bunk B."/>
            <person name="Jeske O."/>
            <person name="Meyerdierks A."/>
            <person name="Storesund J.E."/>
            <person name="Kallscheuer N."/>
            <person name="Luecker S."/>
            <person name="Lage O.M."/>
            <person name="Pohl T."/>
            <person name="Merkel B.J."/>
            <person name="Hornburger P."/>
            <person name="Mueller R.-W."/>
            <person name="Bruemmer F."/>
            <person name="Labrenz M."/>
            <person name="Spormann A.M."/>
            <person name="Op Den Camp H."/>
            <person name="Overmann J."/>
            <person name="Amann R."/>
            <person name="Jetten M.S.M."/>
            <person name="Mascher T."/>
            <person name="Medema M.H."/>
            <person name="Devos D.P."/>
            <person name="Kaster A.-K."/>
            <person name="Ovreas L."/>
            <person name="Rohde M."/>
            <person name="Galperin M.Y."/>
            <person name="Jogler C."/>
        </authorList>
    </citation>
    <scope>NUCLEOTIDE SEQUENCE [LARGE SCALE GENOMIC DNA]</scope>
    <source>
        <strain evidence="1 2">CA85</strain>
    </source>
</reference>
<dbReference type="Proteomes" id="UP000318053">
    <property type="component" value="Unassembled WGS sequence"/>
</dbReference>
<dbReference type="AlphaFoldDB" id="A0A5C5X230"/>
<evidence type="ECO:0000313" key="2">
    <source>
        <dbReference type="Proteomes" id="UP000318053"/>
    </source>
</evidence>
<evidence type="ECO:0000313" key="1">
    <source>
        <dbReference type="EMBL" id="TWT56292.1"/>
    </source>
</evidence>
<keyword evidence="2" id="KW-1185">Reference proteome</keyword>
<sequence length="213" mass="24263">MKPRYFVLTLLLATTIVALILAGVGLFRTIWLKQLEETAFRQRIASLEQKMTDLRSRHEDEFVGVHPAPIVLIDPHVEKANPWIFRIRPSRYNGSGGKYWIGAPGDDSPKLREIDFDLRLLRSLDDIDFFRIVHRVDGQSVQQILFEYDGNPKLLYASDSISFVIAPNAKACMDVAINARKPAEHSRLADSWITGDYQPYVQNANPRGQSVKK</sequence>
<dbReference type="EMBL" id="SJPK01000014">
    <property type="protein sequence ID" value="TWT56292.1"/>
    <property type="molecule type" value="Genomic_DNA"/>
</dbReference>
<gene>
    <name evidence="1" type="ORF">CA85_42930</name>
</gene>
<name>A0A5C5X230_9BACT</name>
<comment type="caution">
    <text evidence="1">The sequence shown here is derived from an EMBL/GenBank/DDBJ whole genome shotgun (WGS) entry which is preliminary data.</text>
</comment>
<protein>
    <submittedName>
        <fullName evidence="1">Uncharacterized protein</fullName>
    </submittedName>
</protein>
<organism evidence="1 2">
    <name type="scientific">Allorhodopirellula solitaria</name>
    <dbReference type="NCBI Taxonomy" id="2527987"/>
    <lineage>
        <taxon>Bacteria</taxon>
        <taxon>Pseudomonadati</taxon>
        <taxon>Planctomycetota</taxon>
        <taxon>Planctomycetia</taxon>
        <taxon>Pirellulales</taxon>
        <taxon>Pirellulaceae</taxon>
        <taxon>Allorhodopirellula</taxon>
    </lineage>
</organism>
<accession>A0A5C5X230</accession>